<evidence type="ECO:0000256" key="2">
    <source>
        <dbReference type="ARBA" id="ARBA00022448"/>
    </source>
</evidence>
<dbReference type="PANTHER" id="PTHR38682">
    <property type="entry name" value="V-TYPE ATP SYNTHASE SUBUNIT C"/>
    <property type="match status" value="1"/>
</dbReference>
<organism evidence="4 5">
    <name type="scientific">Aerophobetes bacterium</name>
    <dbReference type="NCBI Taxonomy" id="2030807"/>
    <lineage>
        <taxon>Bacteria</taxon>
        <taxon>Candidatus Aerophobota</taxon>
    </lineage>
</organism>
<evidence type="ECO:0000256" key="3">
    <source>
        <dbReference type="ARBA" id="ARBA00023065"/>
    </source>
</evidence>
<dbReference type="InterPro" id="IPR002843">
    <property type="entry name" value="ATPase_V0-cplx_csu/dsu"/>
</dbReference>
<dbReference type="EMBL" id="QMPZ01000001">
    <property type="protein sequence ID" value="RLE10838.1"/>
    <property type="molecule type" value="Genomic_DNA"/>
</dbReference>
<dbReference type="PANTHER" id="PTHR38682:SF1">
    <property type="entry name" value="V-TYPE ATP SYNTHASE SUBUNIT C"/>
    <property type="match status" value="1"/>
</dbReference>
<protein>
    <recommendedName>
        <fullName evidence="6">V-type ATP synthase subunit C</fullName>
    </recommendedName>
</protein>
<dbReference type="InterPro" id="IPR044911">
    <property type="entry name" value="V-type_ATPase_csu/dsu_dom_3"/>
</dbReference>
<dbReference type="InterPro" id="IPR035067">
    <property type="entry name" value="V-type_ATPase_csu/dsu"/>
</dbReference>
<dbReference type="AlphaFoldDB" id="A0A497E8R7"/>
<dbReference type="GO" id="GO:0046961">
    <property type="term" value="F:proton-transporting ATPase activity, rotational mechanism"/>
    <property type="evidence" value="ECO:0007669"/>
    <property type="project" value="InterPro"/>
</dbReference>
<name>A0A497E8R7_UNCAE</name>
<comment type="caution">
    <text evidence="4">The sequence shown here is derived from an EMBL/GenBank/DDBJ whole genome shotgun (WGS) entry which is preliminary data.</text>
</comment>
<dbReference type="SUPFAM" id="SSF103486">
    <property type="entry name" value="V-type ATP synthase subunit C"/>
    <property type="match status" value="1"/>
</dbReference>
<keyword evidence="3" id="KW-0406">Ion transport</keyword>
<dbReference type="InterPro" id="IPR050873">
    <property type="entry name" value="V-ATPase_V0D/AC39_subunit"/>
</dbReference>
<keyword evidence="2" id="KW-0813">Transport</keyword>
<reference evidence="4 5" key="1">
    <citation type="submission" date="2018-06" db="EMBL/GenBank/DDBJ databases">
        <title>Extensive metabolic versatility and redundancy in microbially diverse, dynamic hydrothermal sediments.</title>
        <authorList>
            <person name="Dombrowski N."/>
            <person name="Teske A."/>
            <person name="Baker B.J."/>
        </authorList>
    </citation>
    <scope>NUCLEOTIDE SEQUENCE [LARGE SCALE GENOMIC DNA]</scope>
    <source>
        <strain evidence="4">B47_G16</strain>
    </source>
</reference>
<dbReference type="Gene3D" id="1.10.132.50">
    <property type="entry name" value="ATP synthase (C/AC39) subunit, domain 3"/>
    <property type="match status" value="1"/>
</dbReference>
<proteinExistence type="inferred from homology"/>
<dbReference type="InterPro" id="IPR036079">
    <property type="entry name" value="ATPase_csu/dsu_sf"/>
</dbReference>
<evidence type="ECO:0000313" key="4">
    <source>
        <dbReference type="EMBL" id="RLE10838.1"/>
    </source>
</evidence>
<evidence type="ECO:0008006" key="6">
    <source>
        <dbReference type="Google" id="ProtNLM"/>
    </source>
</evidence>
<dbReference type="Proteomes" id="UP000279422">
    <property type="component" value="Unassembled WGS sequence"/>
</dbReference>
<dbReference type="Gene3D" id="1.20.1690.10">
    <property type="entry name" value="V-type ATP synthase subunit C domain"/>
    <property type="match status" value="2"/>
</dbReference>
<sequence>MLPEGLCIWWRRGWTDLRKLREVRLKIEYLQISGRNTSYAYATGRIRGLEKQLLKEGDFARIKEAEGLREVLQILSKTFPYSESMKKVEKDEEFEIGLEEELKRTYEDLRSFCPEPDLVDLFWFEYDFHNLKVLFRIYLQGKTSEPGKDLFISGTQDPQVLEEALRTRNFTALSPEFQGLLKESLSFVKENSHPQDVDSFLDRRLFKWLSFKVRNYSDPFLDELLQIKIDRFNLLSFLRIKFWKVSDEKKLLDRTLVDGGMVERERLLKLAGGSEELLARELENTDYGRAVEEVLKEEAQDSLVSLGKFFDEYILRHTKRGSYVTFGREPLVNYILLKKREIKNLRRILRGKMAGLSQSQIERYAYA</sequence>
<comment type="similarity">
    <text evidence="1">Belongs to the V-ATPase V0D/AC39 subunit family.</text>
</comment>
<dbReference type="Pfam" id="PF01992">
    <property type="entry name" value="vATP-synt_AC39"/>
    <property type="match status" value="1"/>
</dbReference>
<gene>
    <name evidence="4" type="ORF">DRJ00_00035</name>
</gene>
<evidence type="ECO:0000256" key="1">
    <source>
        <dbReference type="ARBA" id="ARBA00006709"/>
    </source>
</evidence>
<accession>A0A497E8R7</accession>
<evidence type="ECO:0000313" key="5">
    <source>
        <dbReference type="Proteomes" id="UP000279422"/>
    </source>
</evidence>